<reference evidence="2 3" key="1">
    <citation type="submission" date="2013-10" db="EMBL/GenBank/DDBJ databases">
        <title>Complete genome sequence of Corynebacterium lactis DSM 45799(T), isolated from raw cow milk.</title>
        <authorList>
            <person name="Ruckert C."/>
            <person name="Albersmeier A."/>
            <person name="Lipski A."/>
            <person name="Kalinowski J."/>
        </authorList>
    </citation>
    <scope>NUCLEOTIDE SEQUENCE [LARGE SCALE GENOMIC DNA]</scope>
    <source>
        <strain evidence="2 3">RW2-5</strain>
    </source>
</reference>
<dbReference type="STRING" id="1408189.CLAC_01230"/>
<sequence>MVSASLLAATPALAQPYGNVIPGADQTSIVVHTDTNLMTVTVNPADAAATEIKGTVKNNSDNKTFTCAGPRGNGATAGDVTTAKLVAQSEDYYRKNTFRELPKVPIQFGNIPIVGPIKLGELDLGSLGPLLQGLGGLLGDPNADRNKIAKDYSNERVKGHAGLIDKFTVKPGESADFSAYLNNPSSGPRTDFDAAAFIMCTDETKAAYAFTGYEEGTRKPGDAFFGSPGLPSLNSPGLQSPSLPKPKNPTPTAAEPSSPPAPVTE</sequence>
<keyword evidence="3" id="KW-1185">Reference proteome</keyword>
<dbReference type="KEGG" id="clw:CLAC_01230"/>
<gene>
    <name evidence="2" type="ORF">CLAC_01230</name>
</gene>
<dbReference type="EMBL" id="CP006841">
    <property type="protein sequence ID" value="ALA68368.1"/>
    <property type="molecule type" value="Genomic_DNA"/>
</dbReference>
<accession>A0A0K2H355</accession>
<evidence type="ECO:0000313" key="3">
    <source>
        <dbReference type="Proteomes" id="UP000058446"/>
    </source>
</evidence>
<protein>
    <submittedName>
        <fullName evidence="2">Uncharacterized protein</fullName>
    </submittedName>
</protein>
<organism evidence="2 3">
    <name type="scientific">Corynebacterium lactis RW2-5</name>
    <dbReference type="NCBI Taxonomy" id="1408189"/>
    <lineage>
        <taxon>Bacteria</taxon>
        <taxon>Bacillati</taxon>
        <taxon>Actinomycetota</taxon>
        <taxon>Actinomycetes</taxon>
        <taxon>Mycobacteriales</taxon>
        <taxon>Corynebacteriaceae</taxon>
        <taxon>Corynebacterium</taxon>
    </lineage>
</organism>
<name>A0A0K2H355_9CORY</name>
<evidence type="ECO:0000256" key="1">
    <source>
        <dbReference type="SAM" id="MobiDB-lite"/>
    </source>
</evidence>
<feature type="compositionally biased region" description="Polar residues" evidence="1">
    <location>
        <begin position="232"/>
        <end position="242"/>
    </location>
</feature>
<dbReference type="AlphaFoldDB" id="A0A0K2H355"/>
<dbReference type="PATRIC" id="fig|1408189.4.peg.245"/>
<feature type="region of interest" description="Disordered" evidence="1">
    <location>
        <begin position="219"/>
        <end position="265"/>
    </location>
</feature>
<proteinExistence type="predicted"/>
<evidence type="ECO:0000313" key="2">
    <source>
        <dbReference type="EMBL" id="ALA68368.1"/>
    </source>
</evidence>
<dbReference type="Proteomes" id="UP000058446">
    <property type="component" value="Chromosome"/>
</dbReference>